<dbReference type="InterPro" id="IPR027417">
    <property type="entry name" value="P-loop_NTPase"/>
</dbReference>
<reference evidence="1 2" key="1">
    <citation type="submission" date="2015-10" db="EMBL/GenBank/DDBJ databases">
        <title>Metagenome-Assembled Genomes uncover a global brackish microbiome.</title>
        <authorList>
            <person name="Hugerth L.W."/>
            <person name="Larsson J."/>
            <person name="Alneberg J."/>
            <person name="Lindh M.V."/>
            <person name="Legrand C."/>
            <person name="Pinhassi J."/>
            <person name="Andersson A.F."/>
        </authorList>
    </citation>
    <scope>NUCLEOTIDE SEQUENCE [LARGE SCALE GENOMIC DNA]</scope>
    <source>
        <strain evidence="1">BACL15 MAG-120619-bin91</strain>
    </source>
</reference>
<dbReference type="Gene3D" id="3.40.50.300">
    <property type="entry name" value="P-loop containing nucleotide triphosphate hydrolases"/>
    <property type="match status" value="1"/>
</dbReference>
<dbReference type="AlphaFoldDB" id="A0A0R2PF11"/>
<dbReference type="Proteomes" id="UP000053274">
    <property type="component" value="Unassembled WGS sequence"/>
</dbReference>
<comment type="caution">
    <text evidence="1">The sequence shown here is derived from an EMBL/GenBank/DDBJ whole genome shotgun (WGS) entry which is preliminary data.</text>
</comment>
<sequence length="163" mass="18275">MVLLAIDGPAGAGKTTLAAKLEAEYSAHSTVRTVHMDDLYNGWENALSNALMEILDRITSAHLAGRACTIKIFNWHLMKFDREEIIAPTDYLIIEGVGAAQAIVREAGAITYWLDIDSETGLQRVLARDGAHLEKEMRQWQIQQSIHFDTDQTRENCEFKLTS</sequence>
<accession>A0A0R2PF11</accession>
<proteinExistence type="predicted"/>
<evidence type="ECO:0000313" key="2">
    <source>
        <dbReference type="Proteomes" id="UP000053274"/>
    </source>
</evidence>
<protein>
    <recommendedName>
        <fullName evidence="3">Phosphoribulokinase/uridine kinase domain-containing protein</fullName>
    </recommendedName>
</protein>
<dbReference type="SUPFAM" id="SSF52540">
    <property type="entry name" value="P-loop containing nucleoside triphosphate hydrolases"/>
    <property type="match status" value="1"/>
</dbReference>
<evidence type="ECO:0000313" key="1">
    <source>
        <dbReference type="EMBL" id="KRO36540.1"/>
    </source>
</evidence>
<gene>
    <name evidence="1" type="ORF">ABR54_02130</name>
</gene>
<name>A0A0R2PF11_9ACTN</name>
<dbReference type="EMBL" id="LIAM01000006">
    <property type="protein sequence ID" value="KRO36540.1"/>
    <property type="molecule type" value="Genomic_DNA"/>
</dbReference>
<organism evidence="1 2">
    <name type="scientific">Actinobacteria bacterium BACL15 MAG-120619-bin91</name>
    <dbReference type="NCBI Taxonomy" id="1655562"/>
    <lineage>
        <taxon>Bacteria</taxon>
        <taxon>Bacillati</taxon>
        <taxon>Actinomycetota</taxon>
        <taxon>Actinomycetes</taxon>
        <taxon>Actinomycetes incertae sedis</taxon>
        <taxon>ac1 cluster</taxon>
    </lineage>
</organism>
<evidence type="ECO:0008006" key="3">
    <source>
        <dbReference type="Google" id="ProtNLM"/>
    </source>
</evidence>